<dbReference type="SUPFAM" id="SSF50729">
    <property type="entry name" value="PH domain-like"/>
    <property type="match status" value="1"/>
</dbReference>
<feature type="compositionally biased region" description="Pro residues" evidence="1">
    <location>
        <begin position="18"/>
        <end position="43"/>
    </location>
</feature>
<evidence type="ECO:0000259" key="2">
    <source>
        <dbReference type="PROSITE" id="PS50003"/>
    </source>
</evidence>
<feature type="non-terminal residue" evidence="3">
    <location>
        <position position="221"/>
    </location>
</feature>
<organism evidence="3">
    <name type="scientific">Anthurium amnicola</name>
    <dbReference type="NCBI Taxonomy" id="1678845"/>
    <lineage>
        <taxon>Eukaryota</taxon>
        <taxon>Viridiplantae</taxon>
        <taxon>Streptophyta</taxon>
        <taxon>Embryophyta</taxon>
        <taxon>Tracheophyta</taxon>
        <taxon>Spermatophyta</taxon>
        <taxon>Magnoliopsida</taxon>
        <taxon>Liliopsida</taxon>
        <taxon>Araceae</taxon>
        <taxon>Pothoideae</taxon>
        <taxon>Potheae</taxon>
        <taxon>Anthurium</taxon>
    </lineage>
</organism>
<gene>
    <name evidence="3" type="primary">ORP1A_0</name>
    <name evidence="3" type="ORF">g.9946</name>
</gene>
<proteinExistence type="predicted"/>
<dbReference type="InterPro" id="IPR001849">
    <property type="entry name" value="PH_domain"/>
</dbReference>
<reference evidence="3" key="1">
    <citation type="submission" date="2015-07" db="EMBL/GenBank/DDBJ databases">
        <title>Transcriptome Assembly of Anthurium amnicola.</title>
        <authorList>
            <person name="Suzuki J."/>
        </authorList>
    </citation>
    <scope>NUCLEOTIDE SEQUENCE</scope>
</reference>
<dbReference type="PROSITE" id="PS50003">
    <property type="entry name" value="PH_DOMAIN"/>
    <property type="match status" value="1"/>
</dbReference>
<evidence type="ECO:0000256" key="1">
    <source>
        <dbReference type="SAM" id="MobiDB-lite"/>
    </source>
</evidence>
<dbReference type="Pfam" id="PF00169">
    <property type="entry name" value="PH"/>
    <property type="match status" value="1"/>
</dbReference>
<dbReference type="EMBL" id="GDJX01022580">
    <property type="protein sequence ID" value="JAT45356.1"/>
    <property type="molecule type" value="Transcribed_RNA"/>
</dbReference>
<protein>
    <submittedName>
        <fullName evidence="3">Oxysterol-binding protein-related protein 1A</fullName>
    </submittedName>
</protein>
<feature type="compositionally biased region" description="Low complexity" evidence="1">
    <location>
        <begin position="109"/>
        <end position="121"/>
    </location>
</feature>
<sequence>MHPFCCVSPVPATDHNCPPSPCAPPPPPPLPPRLPPAPAPLPKPSLASSPGGFGGSCSMPPPPVKSSSASRESSPHAPDHRNSGAGHANGGGTGNHINSSSSNGLRWPGSNNNNGTSISSSSGGGGDHGCHLQHSHSHNSQSHNLKSILVQPSSSFAADPPSFRLSSFHEGVMLHHHHGEVKLNDIVGNGISGVLHKWVNYGKGWRPRWFVLQDGVLSYYK</sequence>
<feature type="compositionally biased region" description="Basic and acidic residues" evidence="1">
    <location>
        <begin position="73"/>
        <end position="82"/>
    </location>
</feature>
<dbReference type="InterPro" id="IPR011993">
    <property type="entry name" value="PH-like_dom_sf"/>
</dbReference>
<dbReference type="AlphaFoldDB" id="A0A1D1XSJ8"/>
<feature type="domain" description="PH" evidence="2">
    <location>
        <begin position="188"/>
        <end position="221"/>
    </location>
</feature>
<dbReference type="Gene3D" id="2.30.29.30">
    <property type="entry name" value="Pleckstrin-homology domain (PH domain)/Phosphotyrosine-binding domain (PTB)"/>
    <property type="match status" value="1"/>
</dbReference>
<feature type="region of interest" description="Disordered" evidence="1">
    <location>
        <begin position="11"/>
        <end position="143"/>
    </location>
</feature>
<evidence type="ECO:0000313" key="3">
    <source>
        <dbReference type="EMBL" id="JAT45356.1"/>
    </source>
</evidence>
<accession>A0A1D1XSJ8</accession>
<name>A0A1D1XSJ8_9ARAE</name>